<dbReference type="SUPFAM" id="SSF55961">
    <property type="entry name" value="Bet v1-like"/>
    <property type="match status" value="1"/>
</dbReference>
<comment type="caution">
    <text evidence="3">The sequence shown here is derived from an EMBL/GenBank/DDBJ whole genome shotgun (WGS) entry which is preliminary data.</text>
</comment>
<protein>
    <recommendedName>
        <fullName evidence="5">Carbon monoxide dehydrogenase subunit G</fullName>
    </recommendedName>
</protein>
<dbReference type="InterPro" id="IPR010419">
    <property type="entry name" value="CO_DH_gsu"/>
</dbReference>
<dbReference type="Proteomes" id="UP000653493">
    <property type="component" value="Unassembled WGS sequence"/>
</dbReference>
<evidence type="ECO:0000256" key="2">
    <source>
        <dbReference type="SAM" id="Phobius"/>
    </source>
</evidence>
<name>A0A918GS54_STRGD</name>
<dbReference type="PANTHER" id="PTHR38588">
    <property type="entry name" value="BLL0334 PROTEIN"/>
    <property type="match status" value="1"/>
</dbReference>
<evidence type="ECO:0008006" key="5">
    <source>
        <dbReference type="Google" id="ProtNLM"/>
    </source>
</evidence>
<proteinExistence type="predicted"/>
<dbReference type="PANTHER" id="PTHR38588:SF1">
    <property type="entry name" value="BLL0334 PROTEIN"/>
    <property type="match status" value="1"/>
</dbReference>
<feature type="compositionally biased region" description="Polar residues" evidence="1">
    <location>
        <begin position="250"/>
        <end position="272"/>
    </location>
</feature>
<evidence type="ECO:0000313" key="3">
    <source>
        <dbReference type="EMBL" id="GGS56687.1"/>
    </source>
</evidence>
<feature type="compositionally biased region" description="Low complexity" evidence="1">
    <location>
        <begin position="148"/>
        <end position="162"/>
    </location>
</feature>
<reference evidence="3" key="1">
    <citation type="journal article" date="2014" name="Int. J. Syst. Evol. Microbiol.">
        <title>Complete genome sequence of Corynebacterium casei LMG S-19264T (=DSM 44701T), isolated from a smear-ripened cheese.</title>
        <authorList>
            <consortium name="US DOE Joint Genome Institute (JGI-PGF)"/>
            <person name="Walter F."/>
            <person name="Albersmeier A."/>
            <person name="Kalinowski J."/>
            <person name="Ruckert C."/>
        </authorList>
    </citation>
    <scope>NUCLEOTIDE SEQUENCE</scope>
    <source>
        <strain evidence="3">JCM 4234</strain>
    </source>
</reference>
<keyword evidence="2" id="KW-0472">Membrane</keyword>
<keyword evidence="4" id="KW-1185">Reference proteome</keyword>
<dbReference type="Gene3D" id="3.30.530.20">
    <property type="match status" value="1"/>
</dbReference>
<dbReference type="AlphaFoldDB" id="A0A918GS54"/>
<dbReference type="InterPro" id="IPR023393">
    <property type="entry name" value="START-like_dom_sf"/>
</dbReference>
<dbReference type="EMBL" id="BMSL01000020">
    <property type="protein sequence ID" value="GGS56687.1"/>
    <property type="molecule type" value="Genomic_DNA"/>
</dbReference>
<feature type="transmembrane region" description="Helical" evidence="2">
    <location>
        <begin position="356"/>
        <end position="375"/>
    </location>
</feature>
<feature type="region of interest" description="Disordered" evidence="1">
    <location>
        <begin position="133"/>
        <end position="345"/>
    </location>
</feature>
<dbReference type="Pfam" id="PF06240">
    <property type="entry name" value="COXG"/>
    <property type="match status" value="1"/>
</dbReference>
<accession>A0A918GS54</accession>
<keyword evidence="2" id="KW-1133">Transmembrane helix</keyword>
<organism evidence="3 4">
    <name type="scientific">Streptomyces griseoviridis</name>
    <dbReference type="NCBI Taxonomy" id="45398"/>
    <lineage>
        <taxon>Bacteria</taxon>
        <taxon>Bacillati</taxon>
        <taxon>Actinomycetota</taxon>
        <taxon>Actinomycetes</taxon>
        <taxon>Kitasatosporales</taxon>
        <taxon>Streptomycetaceae</taxon>
        <taxon>Streptomyces</taxon>
    </lineage>
</organism>
<evidence type="ECO:0000256" key="1">
    <source>
        <dbReference type="SAM" id="MobiDB-lite"/>
    </source>
</evidence>
<feature type="compositionally biased region" description="Low complexity" evidence="1">
    <location>
        <begin position="304"/>
        <end position="315"/>
    </location>
</feature>
<sequence length="379" mass="38162">MFVPVPAERLKEALADPARVAGAVPGLQQEAGAEPVTGRLKVRVGSHSVTYRGTVRLTARDDGAYGVEGEAAEARGTGTAALALTVRIAGAEGGATLTFTGTATADGRLGDLPPDAVSAAVTRLLTRFAENLGRAADDRDEPETAEPTDAARAGDAAGTADAVRSADAEDVNDVNDVNDAEDSADPARSTDADGTADPARTADADGTADPARSTDADGTADPARSTDADGTADPARSTDADGSADPARTANPTNTTDGADATQRTDPAQTANPADAAEPPADAPPSVFETEVPPPSLDRGADEQGGAAAEPPAEAAHARRTMIGRSAEEVDHAPPRGRYAPVPAPEAVTAGTPLRWAAPAAALVVASAIVVGRALRRRR</sequence>
<feature type="compositionally biased region" description="Acidic residues" evidence="1">
    <location>
        <begin position="168"/>
        <end position="184"/>
    </location>
</feature>
<keyword evidence="2" id="KW-0812">Transmembrane</keyword>
<reference evidence="3" key="2">
    <citation type="submission" date="2020-09" db="EMBL/GenBank/DDBJ databases">
        <authorList>
            <person name="Sun Q."/>
            <person name="Ohkuma M."/>
        </authorList>
    </citation>
    <scope>NUCLEOTIDE SEQUENCE</scope>
    <source>
        <strain evidence="3">JCM 4234</strain>
    </source>
</reference>
<evidence type="ECO:0000313" key="4">
    <source>
        <dbReference type="Proteomes" id="UP000653493"/>
    </source>
</evidence>
<gene>
    <name evidence="3" type="ORF">GCM10010238_52560</name>
</gene>